<dbReference type="GO" id="GO:0006508">
    <property type="term" value="P:proteolysis"/>
    <property type="evidence" value="ECO:0007669"/>
    <property type="project" value="InterPro"/>
</dbReference>
<dbReference type="EMBL" id="LLZU01000035">
    <property type="protein sequence ID" value="KRV47790.1"/>
    <property type="molecule type" value="Genomic_DNA"/>
</dbReference>
<name>A0A0T6LNV2_WENVI</name>
<dbReference type="STRING" id="76728.AQ490_05300"/>
<dbReference type="InterPro" id="IPR008757">
    <property type="entry name" value="Peptidase_M6-like_domain"/>
</dbReference>
<evidence type="ECO:0000313" key="3">
    <source>
        <dbReference type="EMBL" id="KRV47790.1"/>
    </source>
</evidence>
<proteinExistence type="predicted"/>
<protein>
    <submittedName>
        <fullName evidence="3">Peptidase M6</fullName>
    </submittedName>
</protein>
<dbReference type="Proteomes" id="UP000050867">
    <property type="component" value="Unassembled WGS sequence"/>
</dbReference>
<keyword evidence="2" id="KW-0732">Signal</keyword>
<dbReference type="eggNOG" id="COG0167">
    <property type="taxonomic scope" value="Bacteria"/>
</dbReference>
<evidence type="ECO:0000256" key="1">
    <source>
        <dbReference type="SAM" id="MobiDB-lite"/>
    </source>
</evidence>
<dbReference type="RefSeq" id="WP_018383378.1">
    <property type="nucleotide sequence ID" value="NZ_LLZU01000035.1"/>
</dbReference>
<evidence type="ECO:0000256" key="2">
    <source>
        <dbReference type="SAM" id="SignalP"/>
    </source>
</evidence>
<dbReference type="PANTHER" id="PTHR41775">
    <property type="entry name" value="SECRETED PROTEIN-RELATED"/>
    <property type="match status" value="1"/>
</dbReference>
<comment type="caution">
    <text evidence="3">The sequence shown here is derived from an EMBL/GenBank/DDBJ whole genome shotgun (WGS) entry which is preliminary data.</text>
</comment>
<feature type="compositionally biased region" description="Low complexity" evidence="1">
    <location>
        <begin position="22"/>
        <end position="32"/>
    </location>
</feature>
<sequence>MRTPLSGAMAVVAALTLPLASASPASPSGSAVRCAPVRTDEHHSEGLDTWNPSYTRPVGRVDAVMVFLRFPDSTPELTTSQIADDHIPDTRRFFHTASYGKLDYNLVPVDGFVTMPAPSTAYRIARDWADEPRRRYLADALAAADRTVDFRDFDAVFLVADPHAPGVDPDATKVVNLARPIVADGVPLSHIGTIFEAHPPDPHVFAHETAHVFDLPDLYRRPDSNAPGRDWNDQVGDWDLMGDQKGLAPDPFAWHKWKLGWLTPAQVVCLDRPGSVRARLSPVEVRGGTKLLVVQLDRHTAYAVEVRARRGNDLRTCSEGALVYRVRSDVRSGSGPVRVMDAHPRRAACPDTAVHPPLADAPFTRGEEFRDRTTGTVIRVLDRDRRGNYVVQAERTRDAWTRRG</sequence>
<dbReference type="PANTHER" id="PTHR41775:SF1">
    <property type="entry name" value="PEPTIDASE M6-LIKE DOMAIN-CONTAINING PROTEIN"/>
    <property type="match status" value="1"/>
</dbReference>
<organism evidence="3 4">
    <name type="scientific">Wenjunlia vitaminophila</name>
    <name type="common">Streptomyces vitaminophilus</name>
    <dbReference type="NCBI Taxonomy" id="76728"/>
    <lineage>
        <taxon>Bacteria</taxon>
        <taxon>Bacillati</taxon>
        <taxon>Actinomycetota</taxon>
        <taxon>Actinomycetes</taxon>
        <taxon>Kitasatosporales</taxon>
        <taxon>Streptomycetaceae</taxon>
        <taxon>Wenjunlia</taxon>
    </lineage>
</organism>
<feature type="chain" id="PRO_5006670524" evidence="2">
    <location>
        <begin position="23"/>
        <end position="404"/>
    </location>
</feature>
<gene>
    <name evidence="3" type="ORF">AQ490_05300</name>
</gene>
<dbReference type="AlphaFoldDB" id="A0A0T6LNV2"/>
<feature type="region of interest" description="Disordered" evidence="1">
    <location>
        <begin position="22"/>
        <end position="52"/>
    </location>
</feature>
<reference evidence="3 4" key="1">
    <citation type="submission" date="2015-10" db="EMBL/GenBank/DDBJ databases">
        <title>Draft genome sequence of pyrrolomycin-producing Streptomyces vitaminophilus.</title>
        <authorList>
            <person name="Graham D.E."/>
            <person name="Mahan K.M."/>
            <person name="Klingeman D.M."/>
            <person name="Hettich R.L."/>
            <person name="Parry R.J."/>
        </authorList>
    </citation>
    <scope>NUCLEOTIDE SEQUENCE [LARGE SCALE GENOMIC DNA]</scope>
    <source>
        <strain evidence="3 4">ATCC 31673</strain>
    </source>
</reference>
<dbReference type="OrthoDB" id="8780795at2"/>
<dbReference type="GO" id="GO:0008233">
    <property type="term" value="F:peptidase activity"/>
    <property type="evidence" value="ECO:0007669"/>
    <property type="project" value="InterPro"/>
</dbReference>
<dbReference type="NCBIfam" id="TIGR03296">
    <property type="entry name" value="M6dom_TIGR03296"/>
    <property type="match status" value="1"/>
</dbReference>
<keyword evidence="4" id="KW-1185">Reference proteome</keyword>
<accession>A0A0T6LNV2</accession>
<feature type="signal peptide" evidence="2">
    <location>
        <begin position="1"/>
        <end position="22"/>
    </location>
</feature>
<evidence type="ECO:0000313" key="4">
    <source>
        <dbReference type="Proteomes" id="UP000050867"/>
    </source>
</evidence>